<evidence type="ECO:0000313" key="4">
    <source>
        <dbReference type="Proteomes" id="UP000196573"/>
    </source>
</evidence>
<protein>
    <submittedName>
        <fullName evidence="3">Uncharacterized protein</fullName>
    </submittedName>
</protein>
<organism evidence="3 4">
    <name type="scientific">Parendozoicomonas haliclonae</name>
    <dbReference type="NCBI Taxonomy" id="1960125"/>
    <lineage>
        <taxon>Bacteria</taxon>
        <taxon>Pseudomonadati</taxon>
        <taxon>Pseudomonadota</taxon>
        <taxon>Gammaproteobacteria</taxon>
        <taxon>Oceanospirillales</taxon>
        <taxon>Endozoicomonadaceae</taxon>
        <taxon>Parendozoicomonas</taxon>
    </lineage>
</organism>
<feature type="compositionally biased region" description="Polar residues" evidence="1">
    <location>
        <begin position="1"/>
        <end position="21"/>
    </location>
</feature>
<evidence type="ECO:0000256" key="2">
    <source>
        <dbReference type="SAM" id="Phobius"/>
    </source>
</evidence>
<dbReference type="EMBL" id="FWPT01000009">
    <property type="protein sequence ID" value="SMA49904.1"/>
    <property type="molecule type" value="Genomic_DNA"/>
</dbReference>
<dbReference type="Proteomes" id="UP000196573">
    <property type="component" value="Unassembled WGS sequence"/>
</dbReference>
<keyword evidence="2" id="KW-0812">Transmembrane</keyword>
<proteinExistence type="predicted"/>
<keyword evidence="2" id="KW-0472">Membrane</keyword>
<feature type="transmembrane region" description="Helical" evidence="2">
    <location>
        <begin position="156"/>
        <end position="179"/>
    </location>
</feature>
<sequence>MNRVSQPANALNGYPTDTTVLDRQPPGYRPMTPLLGSFFLGACIDRLLYRQVDIRGRKVRLMRHIPLIGICGSLAWGVTKGLFPKPVYCTNLDRKDVLLSTPYGDTTRLFFRPEFSSDNRPVGIRFNGSGMNCQHSVLRLIKLAAVGISATVLSAMYLPTFLVIPPCIAFYFFLIAGWVTEYPRLEVLAFDPGVKGTLIRDINTDQFKQKLQSLANDCESNKVHYQTTLNNCSSPPSRILRECVPEEFRAHIGKPLCFSMPLDVLIMANNIHAIKSALNEDGK</sequence>
<evidence type="ECO:0000313" key="3">
    <source>
        <dbReference type="EMBL" id="SMA49904.1"/>
    </source>
</evidence>
<name>A0A1X7ANM7_9GAMM</name>
<dbReference type="RefSeq" id="WP_133060573.1">
    <property type="nucleotide sequence ID" value="NZ_CBCSCN010000011.1"/>
</dbReference>
<dbReference type="AlphaFoldDB" id="A0A1X7ANM7"/>
<feature type="region of interest" description="Disordered" evidence="1">
    <location>
        <begin position="1"/>
        <end position="25"/>
    </location>
</feature>
<keyword evidence="2" id="KW-1133">Transmembrane helix</keyword>
<accession>A0A1X7ANM7</accession>
<reference evidence="3 4" key="1">
    <citation type="submission" date="2017-03" db="EMBL/GenBank/DDBJ databases">
        <authorList>
            <person name="Afonso C.L."/>
            <person name="Miller P.J."/>
            <person name="Scott M.A."/>
            <person name="Spackman E."/>
            <person name="Goraichik I."/>
            <person name="Dimitrov K.M."/>
            <person name="Suarez D.L."/>
            <person name="Swayne D.E."/>
        </authorList>
    </citation>
    <scope>NUCLEOTIDE SEQUENCE [LARGE SCALE GENOMIC DNA]</scope>
    <source>
        <strain evidence="3">SB41UT1</strain>
    </source>
</reference>
<evidence type="ECO:0000256" key="1">
    <source>
        <dbReference type="SAM" id="MobiDB-lite"/>
    </source>
</evidence>
<gene>
    <name evidence="3" type="ORF">EHSB41UT_03695</name>
</gene>
<keyword evidence="4" id="KW-1185">Reference proteome</keyword>